<name>A0AA38TBT6_9ASTR</name>
<dbReference type="EMBL" id="JARYMX010000003">
    <property type="protein sequence ID" value="KAJ9557154.1"/>
    <property type="molecule type" value="Genomic_DNA"/>
</dbReference>
<keyword evidence="3" id="KW-1185">Reference proteome</keyword>
<evidence type="ECO:0000256" key="1">
    <source>
        <dbReference type="SAM" id="MobiDB-lite"/>
    </source>
</evidence>
<gene>
    <name evidence="2" type="ORF">OSB04_011768</name>
</gene>
<accession>A0AA38TBT6</accession>
<feature type="compositionally biased region" description="Basic and acidic residues" evidence="1">
    <location>
        <begin position="166"/>
        <end position="175"/>
    </location>
</feature>
<dbReference type="AlphaFoldDB" id="A0AA38TBT6"/>
<sequence length="175" mass="19002">MKENRSILEAGGWCQNRTGYLTYGFLTFLSLDLFCCITTAESILVNTAGFGVLTTASSSEGYHMPSLKIILVIPAIEKICTSSIGIDREDKVWLLLLIQVNVAGEDLEAVMFIILVTNSIMTSGIRAINSESEVLTVDCQEGVFVNKNGPAEKKAGEDGVVPPPRTDVERKAKQT</sequence>
<organism evidence="2 3">
    <name type="scientific">Centaurea solstitialis</name>
    <name type="common">yellow star-thistle</name>
    <dbReference type="NCBI Taxonomy" id="347529"/>
    <lineage>
        <taxon>Eukaryota</taxon>
        <taxon>Viridiplantae</taxon>
        <taxon>Streptophyta</taxon>
        <taxon>Embryophyta</taxon>
        <taxon>Tracheophyta</taxon>
        <taxon>Spermatophyta</taxon>
        <taxon>Magnoliopsida</taxon>
        <taxon>eudicotyledons</taxon>
        <taxon>Gunneridae</taxon>
        <taxon>Pentapetalae</taxon>
        <taxon>asterids</taxon>
        <taxon>campanulids</taxon>
        <taxon>Asterales</taxon>
        <taxon>Asteraceae</taxon>
        <taxon>Carduoideae</taxon>
        <taxon>Cardueae</taxon>
        <taxon>Centaureinae</taxon>
        <taxon>Centaurea</taxon>
    </lineage>
</organism>
<dbReference type="Proteomes" id="UP001172457">
    <property type="component" value="Chromosome 3"/>
</dbReference>
<proteinExistence type="predicted"/>
<evidence type="ECO:0000313" key="3">
    <source>
        <dbReference type="Proteomes" id="UP001172457"/>
    </source>
</evidence>
<evidence type="ECO:0000313" key="2">
    <source>
        <dbReference type="EMBL" id="KAJ9557154.1"/>
    </source>
</evidence>
<protein>
    <submittedName>
        <fullName evidence="2">Uncharacterized protein</fullName>
    </submittedName>
</protein>
<feature type="region of interest" description="Disordered" evidence="1">
    <location>
        <begin position="147"/>
        <end position="175"/>
    </location>
</feature>
<reference evidence="2" key="1">
    <citation type="submission" date="2023-03" db="EMBL/GenBank/DDBJ databases">
        <title>Chromosome-scale reference genome and RAD-based genetic map of yellow starthistle (Centaurea solstitialis) reveal putative structural variation and QTLs associated with invader traits.</title>
        <authorList>
            <person name="Reatini B."/>
            <person name="Cang F.A."/>
            <person name="Jiang Q."/>
            <person name="Mckibben M.T.W."/>
            <person name="Barker M.S."/>
            <person name="Rieseberg L.H."/>
            <person name="Dlugosch K.M."/>
        </authorList>
    </citation>
    <scope>NUCLEOTIDE SEQUENCE</scope>
    <source>
        <strain evidence="2">CAN-66</strain>
        <tissue evidence="2">Leaf</tissue>
    </source>
</reference>
<comment type="caution">
    <text evidence="2">The sequence shown here is derived from an EMBL/GenBank/DDBJ whole genome shotgun (WGS) entry which is preliminary data.</text>
</comment>